<sequence>MDPGTAIGLAGTVYKVVIAGIEFVGDAKQVYAKAGTDGNRDLDAVAQDIQNASASLEEQLDRTKTQAESSGNESQLTTEDQELRQLAIRASSVGKELSEALGKSQVSEKSKFKAFKAVVRGNWDADDIKKIESRLDSIRSELQLRVIINIKKSLDGPQNEPYKPMLTTLESLVNHQAQSGEDRKRMMESLSRTEELANSIKDDILVSKQQILAELRSAQPSFMANHQGPASDDEAIRKKVEGSILTSLWYPDRDDREESISEVHKKTFGWLFRDPATSDVPFSSLVEFLRSDTATAYWITGKPGSGKSTAMKFLLDDPRTYDLLQQWSGGKRVIRAPFYFFYNGSDMQKSELGLLSSLLYTLLREERKLIPIAFKGRLEAALGGQVVTQRPSIFEARRALKEVILHSPDIFFFLAVDGLDEFDPRVSTTDVVSLLQLTKSLSSFSNVKLVLSSRPLSAFEHGFADCPSLAIHTLTRDDIRSYVFDDLQSHPRMKMLLSRDEVRAKRLIHSIGDNSSGVFLWVRLVVQSLLEGLGNSDGLEELQARLEKLPTICIHCIR</sequence>
<dbReference type="Gene3D" id="3.40.50.300">
    <property type="entry name" value="P-loop containing nucleotide triphosphate hydrolases"/>
    <property type="match status" value="1"/>
</dbReference>
<proteinExistence type="predicted"/>
<organism evidence="4 5">
    <name type="scientific">Apiospora hydei</name>
    <dbReference type="NCBI Taxonomy" id="1337664"/>
    <lineage>
        <taxon>Eukaryota</taxon>
        <taxon>Fungi</taxon>
        <taxon>Dikarya</taxon>
        <taxon>Ascomycota</taxon>
        <taxon>Pezizomycotina</taxon>
        <taxon>Sordariomycetes</taxon>
        <taxon>Xylariomycetidae</taxon>
        <taxon>Amphisphaeriales</taxon>
        <taxon>Apiosporaceae</taxon>
        <taxon>Apiospora</taxon>
    </lineage>
</organism>
<dbReference type="EMBL" id="JAQQWN010000008">
    <property type="protein sequence ID" value="KAK8070673.1"/>
    <property type="molecule type" value="Genomic_DNA"/>
</dbReference>
<feature type="compositionally biased region" description="Polar residues" evidence="2">
    <location>
        <begin position="66"/>
        <end position="78"/>
    </location>
</feature>
<evidence type="ECO:0000256" key="1">
    <source>
        <dbReference type="ARBA" id="ARBA00022737"/>
    </source>
</evidence>
<gene>
    <name evidence="4" type="ORF">PG997_010876</name>
</gene>
<comment type="caution">
    <text evidence="4">The sequence shown here is derived from an EMBL/GenBank/DDBJ whole genome shotgun (WGS) entry which is preliminary data.</text>
</comment>
<dbReference type="InterPro" id="IPR027417">
    <property type="entry name" value="P-loop_NTPase"/>
</dbReference>
<dbReference type="PANTHER" id="PTHR10039">
    <property type="entry name" value="AMELOGENIN"/>
    <property type="match status" value="1"/>
</dbReference>
<protein>
    <recommendedName>
        <fullName evidence="3">Nephrocystin 3-like N-terminal domain-containing protein</fullName>
    </recommendedName>
</protein>
<dbReference type="GeneID" id="92048251"/>
<feature type="domain" description="Nephrocystin 3-like N-terminal" evidence="3">
    <location>
        <begin position="289"/>
        <end position="454"/>
    </location>
</feature>
<accession>A0ABR1VHK0</accession>
<evidence type="ECO:0000313" key="4">
    <source>
        <dbReference type="EMBL" id="KAK8070673.1"/>
    </source>
</evidence>
<dbReference type="SUPFAM" id="SSF52540">
    <property type="entry name" value="P-loop containing nucleoside triphosphate hydrolases"/>
    <property type="match status" value="1"/>
</dbReference>
<dbReference type="PANTHER" id="PTHR10039:SF5">
    <property type="entry name" value="NACHT DOMAIN-CONTAINING PROTEIN"/>
    <property type="match status" value="1"/>
</dbReference>
<evidence type="ECO:0000256" key="2">
    <source>
        <dbReference type="SAM" id="MobiDB-lite"/>
    </source>
</evidence>
<name>A0ABR1VHK0_9PEZI</name>
<dbReference type="Pfam" id="PF24883">
    <property type="entry name" value="NPHP3_N"/>
    <property type="match status" value="1"/>
</dbReference>
<reference evidence="4 5" key="1">
    <citation type="submission" date="2023-01" db="EMBL/GenBank/DDBJ databases">
        <title>Analysis of 21 Apiospora genomes using comparative genomics revels a genus with tremendous synthesis potential of carbohydrate active enzymes and secondary metabolites.</title>
        <authorList>
            <person name="Sorensen T."/>
        </authorList>
    </citation>
    <scope>NUCLEOTIDE SEQUENCE [LARGE SCALE GENOMIC DNA]</scope>
    <source>
        <strain evidence="4 5">CBS 114990</strain>
    </source>
</reference>
<dbReference type="Proteomes" id="UP001433268">
    <property type="component" value="Unassembled WGS sequence"/>
</dbReference>
<dbReference type="RefSeq" id="XP_066664481.1">
    <property type="nucleotide sequence ID" value="XM_066815191.1"/>
</dbReference>
<keyword evidence="1" id="KW-0677">Repeat</keyword>
<keyword evidence="5" id="KW-1185">Reference proteome</keyword>
<feature type="region of interest" description="Disordered" evidence="2">
    <location>
        <begin position="61"/>
        <end position="80"/>
    </location>
</feature>
<dbReference type="InterPro" id="IPR056884">
    <property type="entry name" value="NPHP3-like_N"/>
</dbReference>
<evidence type="ECO:0000313" key="5">
    <source>
        <dbReference type="Proteomes" id="UP001433268"/>
    </source>
</evidence>
<evidence type="ECO:0000259" key="3">
    <source>
        <dbReference type="Pfam" id="PF24883"/>
    </source>
</evidence>